<dbReference type="RefSeq" id="XP_032812233.1">
    <property type="nucleotide sequence ID" value="XM_032956342.1"/>
</dbReference>
<proteinExistence type="predicted"/>
<reference evidence="4" key="1">
    <citation type="submission" date="2025-08" db="UniProtKB">
        <authorList>
            <consortium name="RefSeq"/>
        </authorList>
    </citation>
    <scope>IDENTIFICATION</scope>
    <source>
        <tissue evidence="4">Sperm</tissue>
    </source>
</reference>
<feature type="compositionally biased region" description="Gly residues" evidence="1">
    <location>
        <begin position="57"/>
        <end position="69"/>
    </location>
</feature>
<dbReference type="SMART" id="SM00731">
    <property type="entry name" value="SprT"/>
    <property type="match status" value="1"/>
</dbReference>
<feature type="region of interest" description="Disordered" evidence="1">
    <location>
        <begin position="16"/>
        <end position="104"/>
    </location>
</feature>
<dbReference type="PANTHER" id="PTHR23099:SF0">
    <property type="entry name" value="GERM CELL NUCLEAR ACIDIC PROTEIN"/>
    <property type="match status" value="1"/>
</dbReference>
<dbReference type="Pfam" id="PF17283">
    <property type="entry name" value="Zn_ribbon_SprT"/>
    <property type="match status" value="1"/>
</dbReference>
<keyword evidence="3" id="KW-1185">Reference proteome</keyword>
<dbReference type="Pfam" id="PF10263">
    <property type="entry name" value="SprT-like"/>
    <property type="match status" value="1"/>
</dbReference>
<accession>A0AAJ7T6I6</accession>
<dbReference type="CDD" id="cd00084">
    <property type="entry name" value="HMG-box_SF"/>
    <property type="match status" value="1"/>
</dbReference>
<dbReference type="PANTHER" id="PTHR23099">
    <property type="entry name" value="TRANSCRIPTIONAL REGULATOR"/>
    <property type="match status" value="1"/>
</dbReference>
<feature type="region of interest" description="Disordered" evidence="1">
    <location>
        <begin position="134"/>
        <end position="178"/>
    </location>
</feature>
<dbReference type="GO" id="GO:0005634">
    <property type="term" value="C:nucleus"/>
    <property type="evidence" value="ECO:0007669"/>
    <property type="project" value="TreeGrafter"/>
</dbReference>
<feature type="region of interest" description="Disordered" evidence="1">
    <location>
        <begin position="208"/>
        <end position="397"/>
    </location>
</feature>
<name>A0AAJ7T6I6_PETMA</name>
<protein>
    <submittedName>
        <fullName evidence="4">Uncharacterized protein LOC116943490</fullName>
    </submittedName>
</protein>
<dbReference type="InterPro" id="IPR006640">
    <property type="entry name" value="SprT-like_domain"/>
</dbReference>
<dbReference type="Proteomes" id="UP001318040">
    <property type="component" value="Chromosome 18"/>
</dbReference>
<organism evidence="3 4">
    <name type="scientific">Petromyzon marinus</name>
    <name type="common">Sea lamprey</name>
    <dbReference type="NCBI Taxonomy" id="7757"/>
    <lineage>
        <taxon>Eukaryota</taxon>
        <taxon>Metazoa</taxon>
        <taxon>Chordata</taxon>
        <taxon>Craniata</taxon>
        <taxon>Vertebrata</taxon>
        <taxon>Cyclostomata</taxon>
        <taxon>Hyperoartia</taxon>
        <taxon>Petromyzontiformes</taxon>
        <taxon>Petromyzontidae</taxon>
        <taxon>Petromyzon</taxon>
    </lineage>
</organism>
<evidence type="ECO:0000259" key="2">
    <source>
        <dbReference type="SMART" id="SM00731"/>
    </source>
</evidence>
<gene>
    <name evidence="4" type="primary">LOC116943490</name>
</gene>
<dbReference type="InterPro" id="IPR035240">
    <property type="entry name" value="SprT_Zn_ribbon"/>
</dbReference>
<sequence>MAELLDPESLLARVQRRLELPSPNSDGGTGTPCLPWPRPALRKISLSDRRNRRLQGPSGGGAKGMGPVDGGRKEGKENGWSPQPGRAQGRYISSDDSSEDELPSFCMQGCGGLSQGAQVWRAHIESSSITDKAVQGAGTTAKEAAGNGKVSPAAMGRKEPGLAGPHPSQPSGCFDSSDDDNEFETFLLKMKTPLKSKAPLKSISRAVVISSGSDEEDFKSARARPVLSKRRAHSQLAGLHQGVVGSSRVANKEPNPEPCVPPLRARSVSLSVGSGTTNSTTLSRPQRESEPLPAVPTPPPTTAQASKRSLADLDEFDDEFESLMDKIRKSNPKKPGTKNKPTTPSMAKQGLPSVPLWGHEPPAQLITPQLPATPRQPPPLPRSNRVKSSSDLELGKPFASVPSQSDVWSTRCAVPGCFLAELSSPSCHYARNFKKCKAQLTASLYKFYNETIFKNKLPNNMELLWNNKMRKTAGYCVMGKGPGPACQPYARIELSVKVCDNPERLRDTLVHEMCHAATWLINGQRDGHGRLWQLYARTATLVHPELPTVSRCHTYNITFKYRYECTRCKNSIGRHSKSLDTERFVCALCQGRFVLLPPEGRDGTPVTSRALTPFTRFVKEQYGTTRSARPDSSHADIMRILGEQFSKTRLQ</sequence>
<dbReference type="KEGG" id="pmrn:116943490"/>
<dbReference type="AlphaFoldDB" id="A0AAJ7T6I6"/>
<dbReference type="GO" id="GO:0006974">
    <property type="term" value="P:DNA damage response"/>
    <property type="evidence" value="ECO:0007669"/>
    <property type="project" value="UniProtKB-ARBA"/>
</dbReference>
<feature type="compositionally biased region" description="Acidic residues" evidence="1">
    <location>
        <begin position="312"/>
        <end position="322"/>
    </location>
</feature>
<feature type="domain" description="SprT-like" evidence="2">
    <location>
        <begin position="438"/>
        <end position="596"/>
    </location>
</feature>
<evidence type="ECO:0000313" key="4">
    <source>
        <dbReference type="RefSeq" id="XP_032812233.1"/>
    </source>
</evidence>
<feature type="compositionally biased region" description="Polar residues" evidence="1">
    <location>
        <begin position="268"/>
        <end position="284"/>
    </location>
</feature>
<evidence type="ECO:0000256" key="1">
    <source>
        <dbReference type="SAM" id="MobiDB-lite"/>
    </source>
</evidence>
<evidence type="ECO:0000313" key="3">
    <source>
        <dbReference type="Proteomes" id="UP001318040"/>
    </source>
</evidence>